<accession>A0A388KR39</accession>
<keyword evidence="7" id="KW-0732">Signal</keyword>
<dbReference type="InterPro" id="IPR036398">
    <property type="entry name" value="CA_dom_sf"/>
</dbReference>
<dbReference type="SUPFAM" id="SSF51069">
    <property type="entry name" value="Carbonic anhydrase"/>
    <property type="match status" value="1"/>
</dbReference>
<dbReference type="OrthoDB" id="429145at2759"/>
<comment type="caution">
    <text evidence="9">The sequence shown here is derived from an EMBL/GenBank/DDBJ whole genome shotgun (WGS) entry which is preliminary data.</text>
</comment>
<feature type="signal peptide" evidence="7">
    <location>
        <begin position="1"/>
        <end position="32"/>
    </location>
</feature>
<dbReference type="AlphaFoldDB" id="A0A388KR39"/>
<name>A0A388KR39_CHABU</name>
<sequence>MAALVCRAAAAMVYPLLFAVMLLLLLPPQALSLRKVDMDALSDGVIDLNDPDINSIMMDLDPSFRKLVVTHGEPPYGYHFHGKDWEGNCTKPTSRFQSPIDIVTNQTVPVPGLGDLRKRAHYPPVPFNVSLSHDNHTVKVSFPKGNRLRMPMFRVPPYNKSLTWPLETYVPGPTEEKPKAAMFNLQQCHLHTLGEHSIDGVRYDMVAHCVHARTNPAANPLIGVFAVFFNRTSENRCNRFLGKVLAAFPELMQHEAYDLMGVDMHDFSLNEIFPVDGSYFHYYPGSLTVPPCTEGLLWYVFKQPLAMCDLQLRQFKDLVFKLHGDVAGNFREQQPLNGRTVYYWQDPKPGMHF</sequence>
<dbReference type="GO" id="GO:0008270">
    <property type="term" value="F:zinc ion binding"/>
    <property type="evidence" value="ECO:0007669"/>
    <property type="project" value="InterPro"/>
</dbReference>
<evidence type="ECO:0000256" key="6">
    <source>
        <dbReference type="ARBA" id="ARBA00048348"/>
    </source>
</evidence>
<evidence type="ECO:0000256" key="7">
    <source>
        <dbReference type="SAM" id="SignalP"/>
    </source>
</evidence>
<keyword evidence="10" id="KW-1185">Reference proteome</keyword>
<keyword evidence="4" id="KW-0862">Zinc</keyword>
<evidence type="ECO:0000256" key="5">
    <source>
        <dbReference type="ARBA" id="ARBA00023239"/>
    </source>
</evidence>
<evidence type="ECO:0000313" key="9">
    <source>
        <dbReference type="EMBL" id="GBG72499.1"/>
    </source>
</evidence>
<dbReference type="OMA" id="HEGHEWE"/>
<protein>
    <recommendedName>
        <fullName evidence="2">carbonic anhydrase</fullName>
        <ecNumber evidence="2">4.2.1.1</ecNumber>
    </recommendedName>
</protein>
<dbReference type="EC" id="4.2.1.1" evidence="2"/>
<keyword evidence="3" id="KW-0479">Metal-binding</keyword>
<dbReference type="EMBL" id="BFEA01000166">
    <property type="protein sequence ID" value="GBG72499.1"/>
    <property type="molecule type" value="Genomic_DNA"/>
</dbReference>
<feature type="chain" id="PRO_5018090688" description="carbonic anhydrase" evidence="7">
    <location>
        <begin position="33"/>
        <end position="353"/>
    </location>
</feature>
<evidence type="ECO:0000256" key="1">
    <source>
        <dbReference type="ARBA" id="ARBA00010718"/>
    </source>
</evidence>
<dbReference type="PANTHER" id="PTHR18952:SF265">
    <property type="entry name" value="CARBONIC ANHYDRASE"/>
    <property type="match status" value="1"/>
</dbReference>
<dbReference type="Pfam" id="PF00194">
    <property type="entry name" value="Carb_anhydrase"/>
    <property type="match status" value="1"/>
</dbReference>
<dbReference type="SMART" id="SM01057">
    <property type="entry name" value="Carb_anhydrase"/>
    <property type="match status" value="1"/>
</dbReference>
<evidence type="ECO:0000313" key="10">
    <source>
        <dbReference type="Proteomes" id="UP000265515"/>
    </source>
</evidence>
<feature type="domain" description="Alpha-carbonic anhydrase" evidence="8">
    <location>
        <begin position="74"/>
        <end position="345"/>
    </location>
</feature>
<dbReference type="InterPro" id="IPR023561">
    <property type="entry name" value="Carbonic_anhydrase_a-class"/>
</dbReference>
<reference evidence="9 10" key="1">
    <citation type="journal article" date="2018" name="Cell">
        <title>The Chara Genome: Secondary Complexity and Implications for Plant Terrestrialization.</title>
        <authorList>
            <person name="Nishiyama T."/>
            <person name="Sakayama H."/>
            <person name="Vries J.D."/>
            <person name="Buschmann H."/>
            <person name="Saint-Marcoux D."/>
            <person name="Ullrich K.K."/>
            <person name="Haas F.B."/>
            <person name="Vanderstraeten L."/>
            <person name="Becker D."/>
            <person name="Lang D."/>
            <person name="Vosolsobe S."/>
            <person name="Rombauts S."/>
            <person name="Wilhelmsson P.K.I."/>
            <person name="Janitza P."/>
            <person name="Kern R."/>
            <person name="Heyl A."/>
            <person name="Rumpler F."/>
            <person name="Villalobos L.I.A.C."/>
            <person name="Clay J.M."/>
            <person name="Skokan R."/>
            <person name="Toyoda A."/>
            <person name="Suzuki Y."/>
            <person name="Kagoshima H."/>
            <person name="Schijlen E."/>
            <person name="Tajeshwar N."/>
            <person name="Catarino B."/>
            <person name="Hetherington A.J."/>
            <person name="Saltykova A."/>
            <person name="Bonnot C."/>
            <person name="Breuninger H."/>
            <person name="Symeonidi A."/>
            <person name="Radhakrishnan G.V."/>
            <person name="Van Nieuwerburgh F."/>
            <person name="Deforce D."/>
            <person name="Chang C."/>
            <person name="Karol K.G."/>
            <person name="Hedrich R."/>
            <person name="Ulvskov P."/>
            <person name="Glockner G."/>
            <person name="Delwiche C.F."/>
            <person name="Petrasek J."/>
            <person name="Van de Peer Y."/>
            <person name="Friml J."/>
            <person name="Beilby M."/>
            <person name="Dolan L."/>
            <person name="Kohara Y."/>
            <person name="Sugano S."/>
            <person name="Fujiyama A."/>
            <person name="Delaux P.-M."/>
            <person name="Quint M."/>
            <person name="TheiBen G."/>
            <person name="Hagemann M."/>
            <person name="Harholt J."/>
            <person name="Dunand C."/>
            <person name="Zachgo S."/>
            <person name="Langdale J."/>
            <person name="Maumus F."/>
            <person name="Straeten D.V.D."/>
            <person name="Gould S.B."/>
            <person name="Rensing S.A."/>
        </authorList>
    </citation>
    <scope>NUCLEOTIDE SEQUENCE [LARGE SCALE GENOMIC DNA]</scope>
    <source>
        <strain evidence="9 10">S276</strain>
    </source>
</reference>
<keyword evidence="5" id="KW-0456">Lyase</keyword>
<organism evidence="9 10">
    <name type="scientific">Chara braunii</name>
    <name type="common">Braun's stonewort</name>
    <dbReference type="NCBI Taxonomy" id="69332"/>
    <lineage>
        <taxon>Eukaryota</taxon>
        <taxon>Viridiplantae</taxon>
        <taxon>Streptophyta</taxon>
        <taxon>Charophyceae</taxon>
        <taxon>Charales</taxon>
        <taxon>Characeae</taxon>
        <taxon>Chara</taxon>
    </lineage>
</organism>
<evidence type="ECO:0000259" key="8">
    <source>
        <dbReference type="PROSITE" id="PS51144"/>
    </source>
</evidence>
<dbReference type="Proteomes" id="UP000265515">
    <property type="component" value="Unassembled WGS sequence"/>
</dbReference>
<dbReference type="Gramene" id="GBG72499">
    <property type="protein sequence ID" value="GBG72499"/>
    <property type="gene ID" value="CBR_g12070"/>
</dbReference>
<dbReference type="CDD" id="cd00326">
    <property type="entry name" value="alpha_CA"/>
    <property type="match status" value="1"/>
</dbReference>
<gene>
    <name evidence="9" type="ORF">CBR_g12070</name>
</gene>
<dbReference type="Gene3D" id="3.10.200.10">
    <property type="entry name" value="Alpha carbonic anhydrase"/>
    <property type="match status" value="1"/>
</dbReference>
<evidence type="ECO:0000256" key="3">
    <source>
        <dbReference type="ARBA" id="ARBA00022723"/>
    </source>
</evidence>
<dbReference type="STRING" id="69332.A0A388KR39"/>
<evidence type="ECO:0000256" key="2">
    <source>
        <dbReference type="ARBA" id="ARBA00012925"/>
    </source>
</evidence>
<dbReference type="InterPro" id="IPR001148">
    <property type="entry name" value="CA_dom"/>
</dbReference>
<proteinExistence type="inferred from homology"/>
<dbReference type="PROSITE" id="PS51144">
    <property type="entry name" value="ALPHA_CA_2"/>
    <property type="match status" value="1"/>
</dbReference>
<evidence type="ECO:0000256" key="4">
    <source>
        <dbReference type="ARBA" id="ARBA00022833"/>
    </source>
</evidence>
<dbReference type="PANTHER" id="PTHR18952">
    <property type="entry name" value="CARBONIC ANHYDRASE"/>
    <property type="match status" value="1"/>
</dbReference>
<comment type="catalytic activity">
    <reaction evidence="6">
        <text>hydrogencarbonate + H(+) = CO2 + H2O</text>
        <dbReference type="Rhea" id="RHEA:10748"/>
        <dbReference type="ChEBI" id="CHEBI:15377"/>
        <dbReference type="ChEBI" id="CHEBI:15378"/>
        <dbReference type="ChEBI" id="CHEBI:16526"/>
        <dbReference type="ChEBI" id="CHEBI:17544"/>
        <dbReference type="EC" id="4.2.1.1"/>
    </reaction>
</comment>
<dbReference type="GO" id="GO:0004089">
    <property type="term" value="F:carbonate dehydratase activity"/>
    <property type="evidence" value="ECO:0007669"/>
    <property type="project" value="UniProtKB-EC"/>
</dbReference>
<comment type="similarity">
    <text evidence="1">Belongs to the alpha-carbonic anhydrase family.</text>
</comment>